<comment type="caution">
    <text evidence="10">The sequence shown here is derived from an EMBL/GenBank/DDBJ whole genome shotgun (WGS) entry which is preliminary data.</text>
</comment>
<keyword evidence="4" id="KW-0238">DNA-binding</keyword>
<dbReference type="InterPro" id="IPR036388">
    <property type="entry name" value="WH-like_DNA-bd_sf"/>
</dbReference>
<dbReference type="EMBL" id="VEWJ01000001">
    <property type="protein sequence ID" value="TPF76993.1"/>
    <property type="molecule type" value="Genomic_DNA"/>
</dbReference>
<organism evidence="10 11">
    <name type="scientific">Brucella gallinifaecis</name>
    <dbReference type="NCBI Taxonomy" id="215590"/>
    <lineage>
        <taxon>Bacteria</taxon>
        <taxon>Pseudomonadati</taxon>
        <taxon>Pseudomonadota</taxon>
        <taxon>Alphaproteobacteria</taxon>
        <taxon>Hyphomicrobiales</taxon>
        <taxon>Brucellaceae</taxon>
        <taxon>Brucella/Ochrobactrum group</taxon>
        <taxon>Brucella</taxon>
    </lineage>
</organism>
<evidence type="ECO:0000256" key="6">
    <source>
        <dbReference type="ARBA" id="ARBA00025923"/>
    </source>
</evidence>
<evidence type="ECO:0000313" key="11">
    <source>
        <dbReference type="Proteomes" id="UP000315388"/>
    </source>
</evidence>
<gene>
    <name evidence="10" type="ORF">FHY56_01110</name>
</gene>
<dbReference type="Pfam" id="PF17854">
    <property type="entry name" value="FtsK_alpha"/>
    <property type="match status" value="1"/>
</dbReference>
<dbReference type="GO" id="GO:0005524">
    <property type="term" value="F:ATP binding"/>
    <property type="evidence" value="ECO:0007669"/>
    <property type="project" value="UniProtKB-UniRule"/>
</dbReference>
<dbReference type="InterPro" id="IPR050206">
    <property type="entry name" value="FtsK/SpoIIIE/SftA"/>
</dbReference>
<dbReference type="Proteomes" id="UP000315388">
    <property type="component" value="Unassembled WGS sequence"/>
</dbReference>
<dbReference type="InterPro" id="IPR018541">
    <property type="entry name" value="Ftsk_gamma"/>
</dbReference>
<dbReference type="Gene3D" id="3.40.50.300">
    <property type="entry name" value="P-loop containing nucleotide triphosphate hydrolases"/>
    <property type="match status" value="1"/>
</dbReference>
<evidence type="ECO:0000256" key="3">
    <source>
        <dbReference type="ARBA" id="ARBA00022840"/>
    </source>
</evidence>
<evidence type="ECO:0000313" key="10">
    <source>
        <dbReference type="EMBL" id="TPF76993.1"/>
    </source>
</evidence>
<dbReference type="SUPFAM" id="SSF46785">
    <property type="entry name" value="Winged helix' DNA-binding domain"/>
    <property type="match status" value="1"/>
</dbReference>
<comment type="subunit">
    <text evidence="6">Homohexamer. Forms a ring that surrounds DNA.</text>
</comment>
<feature type="compositionally biased region" description="Low complexity" evidence="8">
    <location>
        <begin position="1"/>
        <end position="15"/>
    </location>
</feature>
<feature type="region of interest" description="Disordered" evidence="8">
    <location>
        <begin position="1"/>
        <end position="41"/>
    </location>
</feature>
<dbReference type="AlphaFoldDB" id="A0A502BVI5"/>
<dbReference type="Pfam" id="PF09397">
    <property type="entry name" value="FtsK_gamma"/>
    <property type="match status" value="1"/>
</dbReference>
<dbReference type="CDD" id="cd01127">
    <property type="entry name" value="TrwB_TraG_TraD_VirD4"/>
    <property type="match status" value="1"/>
</dbReference>
<dbReference type="SMART" id="SM00843">
    <property type="entry name" value="Ftsk_gamma"/>
    <property type="match status" value="1"/>
</dbReference>
<dbReference type="InterPro" id="IPR003593">
    <property type="entry name" value="AAA+_ATPase"/>
</dbReference>
<evidence type="ECO:0000256" key="1">
    <source>
        <dbReference type="ARBA" id="ARBA00006474"/>
    </source>
</evidence>
<dbReference type="OrthoDB" id="9807790at2"/>
<evidence type="ECO:0000256" key="4">
    <source>
        <dbReference type="ARBA" id="ARBA00023125"/>
    </source>
</evidence>
<evidence type="ECO:0000256" key="2">
    <source>
        <dbReference type="ARBA" id="ARBA00022741"/>
    </source>
</evidence>
<dbReference type="PANTHER" id="PTHR22683:SF41">
    <property type="entry name" value="DNA TRANSLOCASE FTSK"/>
    <property type="match status" value="1"/>
</dbReference>
<comment type="similarity">
    <text evidence="1">Belongs to the FtsK/SpoIIIE/SftA family.</text>
</comment>
<dbReference type="Gene3D" id="3.30.980.40">
    <property type="match status" value="1"/>
</dbReference>
<evidence type="ECO:0000256" key="5">
    <source>
        <dbReference type="ARBA" id="ARBA00024784"/>
    </source>
</evidence>
<dbReference type="InterPro" id="IPR036390">
    <property type="entry name" value="WH_DNA-bd_sf"/>
</dbReference>
<dbReference type="GO" id="GO:0003677">
    <property type="term" value="F:DNA binding"/>
    <property type="evidence" value="ECO:0007669"/>
    <property type="project" value="UniProtKB-KW"/>
</dbReference>
<comment type="function">
    <text evidence="5">Essential cell division protein that coordinates cell division and chromosome segregation. The N-terminus is involved in assembly of the cell-division machinery. The C-terminus functions as a DNA motor that moves dsDNA in an ATP-dependent manner towards the dif recombination site, which is located within the replication terminus region. Translocation stops specifically at Xer-dif sites, where FtsK interacts with the Xer recombinase, allowing activation of chromosome unlinking by recombination. FtsK orienting polar sequences (KOPS) guide the direction of DNA translocation. FtsK can remove proteins from DNA as it translocates, but translocation stops specifically at XerCD-dif site, thereby preventing removal of XerC and XerD from dif.</text>
</comment>
<keyword evidence="3 7" id="KW-0067">ATP-binding</keyword>
<name>A0A502BVI5_9HYPH</name>
<evidence type="ECO:0000256" key="7">
    <source>
        <dbReference type="PROSITE-ProRule" id="PRU00289"/>
    </source>
</evidence>
<dbReference type="InterPro" id="IPR027417">
    <property type="entry name" value="P-loop_NTPase"/>
</dbReference>
<dbReference type="PANTHER" id="PTHR22683">
    <property type="entry name" value="SPORULATION PROTEIN RELATED"/>
    <property type="match status" value="1"/>
</dbReference>
<evidence type="ECO:0000256" key="8">
    <source>
        <dbReference type="SAM" id="MobiDB-lite"/>
    </source>
</evidence>
<proteinExistence type="inferred from homology"/>
<dbReference type="SUPFAM" id="SSF52540">
    <property type="entry name" value="P-loop containing nucleoside triphosphate hydrolases"/>
    <property type="match status" value="1"/>
</dbReference>
<dbReference type="Gene3D" id="1.10.10.10">
    <property type="entry name" value="Winged helix-like DNA-binding domain superfamily/Winged helix DNA-binding domain"/>
    <property type="match status" value="1"/>
</dbReference>
<keyword evidence="11" id="KW-1185">Reference proteome</keyword>
<dbReference type="InterPro" id="IPR041027">
    <property type="entry name" value="FtsK_alpha"/>
</dbReference>
<dbReference type="InterPro" id="IPR002543">
    <property type="entry name" value="FtsK_dom"/>
</dbReference>
<protein>
    <submittedName>
        <fullName evidence="10">DNA translocase FtsK</fullName>
    </submittedName>
</protein>
<feature type="domain" description="FtsK" evidence="9">
    <location>
        <begin position="475"/>
        <end position="694"/>
    </location>
</feature>
<dbReference type="Pfam" id="PF01580">
    <property type="entry name" value="FtsK_SpoIIIE"/>
    <property type="match status" value="1"/>
</dbReference>
<keyword evidence="2 7" id="KW-0547">Nucleotide-binding</keyword>
<dbReference type="PROSITE" id="PS50901">
    <property type="entry name" value="FTSK"/>
    <property type="match status" value="1"/>
</dbReference>
<accession>A0A502BVI5</accession>
<sequence>MRNLRNNLPYNNGNRAESAPEQKPQQRDPLGAHSPDSDGAWKSYFSLGENVRFTRTPEIDLVRRRGEDLPDINTRSKPALVETASEEIAKVAETQPMAVATLQKTVSHNMVRTPVAPIAPVLNTSAVTRPEESVPVQPTSSTEATSVPDVSTAVSTFAYLSDFAFWESFDFDSAPVQPAVAVTEVAEPKPAVPSVESIIAQFRTVEWVKNKQQEVAVTEQPAPIAEVAQPAEVAAVQEALATPVMQVKTEAASAPVDAVEPQALVETVLDAAAEATEDEITLTVSKAEEHAAEEIPVPAPAPVAETPKVEASVKAAPSIALYQPQPLPRTETVAMHGDYVFPPCNLLQEPPSLEGNVITQEMLERSAGLLESVLEDFGVRGEIIHVRPGPVVTLYEFEPAPGVKSSRVIGLADDIARSMSALSARVAVVPGRNVIGIELPNANRETVYLREMIDSRTFESSTYHLPLCLGKGIGGEPIIAELAKMPHLLVAGTTGSGKSVAINTMILSLLYRFKPEECRLIMVDPKMLELSIYDGIPHLLTPVVTDPKKAVVALKWAVREMEDRYRKMARLGVRNIEGFNQRAASAKGKGETVMCTVQSGFDKETGEPTYVQEELDLTPMPYIVVIIDEMADLMMVAGKDIEGAVQRLAQMARAAGIHLIMATQRPSVDVITGTIKANFPTRISFQVTSKIDSRTILGEMGAEQLLGQGDMLHMAGGGRIVRVHGPFVSDDEVEKVVNHLKEQGRPDYLATVTEDEEEEDSAADTAVFDASSMGSEDGDDVYEQAVKVVMRDKKCSTSYIQRRLGIGYNRAASLVERMEQEGLVGAANHVGKREILTGNRD</sequence>
<feature type="binding site" evidence="7">
    <location>
        <begin position="492"/>
        <end position="499"/>
    </location>
    <ligand>
        <name>ATP</name>
        <dbReference type="ChEBI" id="CHEBI:30616"/>
    </ligand>
</feature>
<reference evidence="10 11" key="1">
    <citation type="journal article" date="2003" name="Int. J. Syst. Evol. Microbiol.">
        <title>Towards a standardized format for the description of a novel species (of an established genus): Ochrobactrum gallinifaecis sp. nov.</title>
        <authorList>
            <person name="Kampfer P."/>
            <person name="Buczolits S."/>
            <person name="Albrecht A."/>
            <person name="Busse H.J."/>
            <person name="Stackebrandt E."/>
        </authorList>
    </citation>
    <scope>NUCLEOTIDE SEQUENCE [LARGE SCALE GENOMIC DNA]</scope>
    <source>
        <strain evidence="10 11">ISO 196</strain>
    </source>
</reference>
<dbReference type="SMART" id="SM00382">
    <property type="entry name" value="AAA"/>
    <property type="match status" value="1"/>
</dbReference>
<evidence type="ECO:0000259" key="9">
    <source>
        <dbReference type="PROSITE" id="PS50901"/>
    </source>
</evidence>